<comment type="function">
    <text evidence="11">Endoglucanase (EG) that cleaves the internal beta-1,4-glucosidic bonds in cellulose. The degradation of cellulose involves an interplay between different cellulolytic enzymes. Hydrolysis starts with EGs, which cut internal glycosidic linkages to reduce the polymerization degree of the substrate and creates new chain ends for exocellobiohydrolases (CBHs). The CBH release the disaccharide cellobiose from the non-reducing end of the cellulose polymer chain. Finally, beta-1,4-glucosidases hydrolyze the cellobiose and other short cello-oligosaccharides into glucose units.</text>
</comment>
<evidence type="ECO:0000256" key="6">
    <source>
        <dbReference type="ARBA" id="ARBA00023001"/>
    </source>
</evidence>
<evidence type="ECO:0000256" key="1">
    <source>
        <dbReference type="ARBA" id="ARBA00000966"/>
    </source>
</evidence>
<feature type="domain" description="CBM1" evidence="15">
    <location>
        <begin position="15"/>
        <end position="51"/>
    </location>
</feature>
<feature type="chain" id="PRO_5017719917" description="Endoglucanase EG-II" evidence="14">
    <location>
        <begin position="16"/>
        <end position="401"/>
    </location>
</feature>
<dbReference type="SUPFAM" id="SSF51445">
    <property type="entry name" value="(Trans)glycosidases"/>
    <property type="match status" value="1"/>
</dbReference>
<evidence type="ECO:0000259" key="15">
    <source>
        <dbReference type="PROSITE" id="PS51164"/>
    </source>
</evidence>
<comment type="caution">
    <text evidence="16">The sequence shown here is derived from an EMBL/GenBank/DDBJ whole genome shotgun (WGS) entry which is preliminary data.</text>
</comment>
<accession>A0A3E2HQS9</accession>
<evidence type="ECO:0000256" key="7">
    <source>
        <dbReference type="ARBA" id="ARBA00023277"/>
    </source>
</evidence>
<dbReference type="Pfam" id="PF00150">
    <property type="entry name" value="Cellulase"/>
    <property type="match status" value="1"/>
</dbReference>
<dbReference type="InterPro" id="IPR001547">
    <property type="entry name" value="Glyco_hydro_5"/>
</dbReference>
<dbReference type="InterPro" id="IPR017853">
    <property type="entry name" value="GH"/>
</dbReference>
<dbReference type="GO" id="GO:0030248">
    <property type="term" value="F:cellulose binding"/>
    <property type="evidence" value="ECO:0007669"/>
    <property type="project" value="InterPro"/>
</dbReference>
<evidence type="ECO:0000256" key="14">
    <source>
        <dbReference type="SAM" id="SignalP"/>
    </source>
</evidence>
<dbReference type="EMBL" id="NCSJ02000005">
    <property type="protein sequence ID" value="RFU35718.1"/>
    <property type="molecule type" value="Genomic_DNA"/>
</dbReference>
<evidence type="ECO:0000256" key="5">
    <source>
        <dbReference type="ARBA" id="ARBA00022801"/>
    </source>
</evidence>
<dbReference type="GO" id="GO:0005576">
    <property type="term" value="C:extracellular region"/>
    <property type="evidence" value="ECO:0007669"/>
    <property type="project" value="InterPro"/>
</dbReference>
<sequence length="401" mass="41789">MRSFCALSLAGVASAQVTAWGQCGGNGWTGGSSCVSGYWCSTVNAYYAQCTPGTAPATASASSTTTTAPKPVCTSSCSKVAYAGVNIAGFDFGCGNDGTCNLGGYYDIVRDDNGLAQLAHLASLGLNTFRLPVGWQTLVNGNLGGAINVTAAADYFTLVQSCLDNGAALCIIDIHNYARWNGGIIGQGGPTNDQFASIWSQLATKYKSESRIAFGIMNEPHDIPNITLWAGSVQAAVTAIRQTGATSQMILMPGSDYTSAQQFISDGSGPALLGVKNPDGGTTGLIMDVHKYLDSDNTGTSSECTTNNIDTAFAPLATWLRSNGRQAILSETGGGSTASCEMYLCQQLQYLNQNADVYLGWTGWAAGGFSTGYPLSESPTELNGVWTDTPILSQCILGAWK</sequence>
<dbReference type="STRING" id="5539.A0A3E2HQS9"/>
<feature type="non-terminal residue" evidence="16">
    <location>
        <position position="1"/>
    </location>
</feature>
<keyword evidence="4 14" id="KW-0732">Signal</keyword>
<evidence type="ECO:0000256" key="3">
    <source>
        <dbReference type="ARBA" id="ARBA00012601"/>
    </source>
</evidence>
<evidence type="ECO:0000256" key="10">
    <source>
        <dbReference type="ARBA" id="ARBA00023326"/>
    </source>
</evidence>
<protein>
    <recommendedName>
        <fullName evidence="12">Endoglucanase EG-II</fullName>
        <ecNumber evidence="3">3.2.1.4</ecNumber>
    </recommendedName>
</protein>
<evidence type="ECO:0000256" key="4">
    <source>
        <dbReference type="ARBA" id="ARBA00022729"/>
    </source>
</evidence>
<dbReference type="SUPFAM" id="SSF57180">
    <property type="entry name" value="Cellulose-binding domain"/>
    <property type="match status" value="1"/>
</dbReference>
<dbReference type="PROSITE" id="PS51164">
    <property type="entry name" value="CBM1_2"/>
    <property type="match status" value="1"/>
</dbReference>
<dbReference type="GO" id="GO:0030245">
    <property type="term" value="P:cellulose catabolic process"/>
    <property type="evidence" value="ECO:0007669"/>
    <property type="project" value="UniProtKB-KW"/>
</dbReference>
<dbReference type="SMART" id="SM00236">
    <property type="entry name" value="fCBD"/>
    <property type="match status" value="1"/>
</dbReference>
<keyword evidence="5 13" id="KW-0378">Hydrolase</keyword>
<dbReference type="InterPro" id="IPR035971">
    <property type="entry name" value="CBD_sf"/>
</dbReference>
<dbReference type="OrthoDB" id="5823761at2759"/>
<dbReference type="FunFam" id="3.20.20.80:FF:000124">
    <property type="entry name" value="Exported cellulase"/>
    <property type="match status" value="1"/>
</dbReference>
<evidence type="ECO:0000256" key="11">
    <source>
        <dbReference type="ARBA" id="ARBA00059691"/>
    </source>
</evidence>
<feature type="non-terminal residue" evidence="16">
    <location>
        <position position="401"/>
    </location>
</feature>
<dbReference type="GO" id="GO:0008810">
    <property type="term" value="F:cellulase activity"/>
    <property type="evidence" value="ECO:0007669"/>
    <property type="project" value="UniProtKB-EC"/>
</dbReference>
<keyword evidence="9 13" id="KW-0326">Glycosidase</keyword>
<dbReference type="PROSITE" id="PS00562">
    <property type="entry name" value="CBM1_1"/>
    <property type="match status" value="1"/>
</dbReference>
<keyword evidence="6" id="KW-0136">Cellulose degradation</keyword>
<dbReference type="OMA" id="PDIVRWA"/>
<dbReference type="InterPro" id="IPR000254">
    <property type="entry name" value="CBD"/>
</dbReference>
<keyword evidence="8" id="KW-0873">Pyrrolidone carboxylic acid</keyword>
<comment type="similarity">
    <text evidence="2 13">Belongs to the glycosyl hydrolase 5 (cellulase A) family.</text>
</comment>
<gene>
    <name evidence="16" type="ORF">B7463_g556</name>
</gene>
<keyword evidence="7" id="KW-0119">Carbohydrate metabolism</keyword>
<reference evidence="16 17" key="1">
    <citation type="submission" date="2018-05" db="EMBL/GenBank/DDBJ databases">
        <title>Draft genome sequence of Scytalidium lignicola DSM 105466, a ubiquitous saprotrophic fungus.</title>
        <authorList>
            <person name="Buettner E."/>
            <person name="Gebauer A.M."/>
            <person name="Hofrichter M."/>
            <person name="Liers C."/>
            <person name="Kellner H."/>
        </authorList>
    </citation>
    <scope>NUCLEOTIDE SEQUENCE [LARGE SCALE GENOMIC DNA]</scope>
    <source>
        <strain evidence="16 17">DSM 105466</strain>
    </source>
</reference>
<dbReference type="Proteomes" id="UP000258309">
    <property type="component" value="Unassembled WGS sequence"/>
</dbReference>
<evidence type="ECO:0000256" key="12">
    <source>
        <dbReference type="ARBA" id="ARBA00074271"/>
    </source>
</evidence>
<dbReference type="Pfam" id="PF00734">
    <property type="entry name" value="CBM_1"/>
    <property type="match status" value="1"/>
</dbReference>
<dbReference type="EC" id="3.2.1.4" evidence="3"/>
<dbReference type="Gene3D" id="3.20.20.80">
    <property type="entry name" value="Glycosidases"/>
    <property type="match status" value="1"/>
</dbReference>
<dbReference type="PANTHER" id="PTHR34142">
    <property type="entry name" value="ENDO-BETA-1,4-GLUCANASE A"/>
    <property type="match status" value="1"/>
</dbReference>
<evidence type="ECO:0000256" key="8">
    <source>
        <dbReference type="ARBA" id="ARBA00023283"/>
    </source>
</evidence>
<evidence type="ECO:0000256" key="9">
    <source>
        <dbReference type="ARBA" id="ARBA00023295"/>
    </source>
</evidence>
<organism evidence="16 17">
    <name type="scientific">Scytalidium lignicola</name>
    <name type="common">Hyphomycete</name>
    <dbReference type="NCBI Taxonomy" id="5539"/>
    <lineage>
        <taxon>Eukaryota</taxon>
        <taxon>Fungi</taxon>
        <taxon>Dikarya</taxon>
        <taxon>Ascomycota</taxon>
        <taxon>Pezizomycotina</taxon>
        <taxon>Leotiomycetes</taxon>
        <taxon>Leotiomycetes incertae sedis</taxon>
        <taxon>Scytalidium</taxon>
    </lineage>
</organism>
<proteinExistence type="inferred from homology"/>
<evidence type="ECO:0000256" key="2">
    <source>
        <dbReference type="ARBA" id="ARBA00005641"/>
    </source>
</evidence>
<evidence type="ECO:0000313" key="16">
    <source>
        <dbReference type="EMBL" id="RFU35718.1"/>
    </source>
</evidence>
<keyword evidence="10" id="KW-0624">Polysaccharide degradation</keyword>
<name>A0A3E2HQS9_SCYLI</name>
<dbReference type="PANTHER" id="PTHR34142:SF5">
    <property type="entry name" value="CBM1 DOMAIN-CONTAINING PROTEIN"/>
    <property type="match status" value="1"/>
</dbReference>
<evidence type="ECO:0000313" key="17">
    <source>
        <dbReference type="Proteomes" id="UP000258309"/>
    </source>
</evidence>
<feature type="signal peptide" evidence="14">
    <location>
        <begin position="1"/>
        <end position="15"/>
    </location>
</feature>
<dbReference type="PROSITE" id="PS00659">
    <property type="entry name" value="GLYCOSYL_HYDROL_F5"/>
    <property type="match status" value="1"/>
</dbReference>
<dbReference type="InterPro" id="IPR018087">
    <property type="entry name" value="Glyco_hydro_5_CS"/>
</dbReference>
<comment type="catalytic activity">
    <reaction evidence="1">
        <text>Endohydrolysis of (1-&gt;4)-beta-D-glucosidic linkages in cellulose, lichenin and cereal beta-D-glucans.</text>
        <dbReference type="EC" id="3.2.1.4"/>
    </reaction>
</comment>
<dbReference type="PROSITE" id="PS51257">
    <property type="entry name" value="PROKAR_LIPOPROTEIN"/>
    <property type="match status" value="1"/>
</dbReference>
<dbReference type="AlphaFoldDB" id="A0A3E2HQS9"/>
<evidence type="ECO:0000256" key="13">
    <source>
        <dbReference type="RuleBase" id="RU361153"/>
    </source>
</evidence>
<keyword evidence="17" id="KW-1185">Reference proteome</keyword>